<evidence type="ECO:0000313" key="3">
    <source>
        <dbReference type="Proteomes" id="UP000663874"/>
    </source>
</evidence>
<protein>
    <submittedName>
        <fullName evidence="2">Uncharacterized protein</fullName>
    </submittedName>
</protein>
<dbReference type="AlphaFoldDB" id="A0A818QJD1"/>
<comment type="caution">
    <text evidence="2">The sequence shown here is derived from an EMBL/GenBank/DDBJ whole genome shotgun (WGS) entry which is preliminary data.</text>
</comment>
<feature type="compositionally biased region" description="Basic and acidic residues" evidence="1">
    <location>
        <begin position="42"/>
        <end position="53"/>
    </location>
</feature>
<dbReference type="Proteomes" id="UP000663874">
    <property type="component" value="Unassembled WGS sequence"/>
</dbReference>
<evidence type="ECO:0000256" key="1">
    <source>
        <dbReference type="SAM" id="MobiDB-lite"/>
    </source>
</evidence>
<proteinExistence type="predicted"/>
<organism evidence="2 3">
    <name type="scientific">Rotaria sordida</name>
    <dbReference type="NCBI Taxonomy" id="392033"/>
    <lineage>
        <taxon>Eukaryota</taxon>
        <taxon>Metazoa</taxon>
        <taxon>Spiralia</taxon>
        <taxon>Gnathifera</taxon>
        <taxon>Rotifera</taxon>
        <taxon>Eurotatoria</taxon>
        <taxon>Bdelloidea</taxon>
        <taxon>Philodinida</taxon>
        <taxon>Philodinidae</taxon>
        <taxon>Rotaria</taxon>
    </lineage>
</organism>
<dbReference type="EMBL" id="CAJOBE010000440">
    <property type="protein sequence ID" value="CAF3641864.1"/>
    <property type="molecule type" value="Genomic_DNA"/>
</dbReference>
<evidence type="ECO:0000313" key="2">
    <source>
        <dbReference type="EMBL" id="CAF3641864.1"/>
    </source>
</evidence>
<sequence length="76" mass="9106">MRFKELNNQYILMKKQYEHLSSCIKDFYEKLYPSIELKSELKEDNMNKSDQENNNKANNSNDDIMEIIMQVDPILS</sequence>
<name>A0A818QJD1_9BILA</name>
<accession>A0A818QJD1</accession>
<feature type="region of interest" description="Disordered" evidence="1">
    <location>
        <begin position="42"/>
        <end position="62"/>
    </location>
</feature>
<gene>
    <name evidence="2" type="ORF">FNK824_LOCUS5490</name>
</gene>
<reference evidence="2" key="1">
    <citation type="submission" date="2021-02" db="EMBL/GenBank/DDBJ databases">
        <authorList>
            <person name="Nowell W R."/>
        </authorList>
    </citation>
    <scope>NUCLEOTIDE SEQUENCE</scope>
</reference>